<proteinExistence type="predicted"/>
<evidence type="ECO:0000256" key="1">
    <source>
        <dbReference type="PIRSR" id="PIRSR017388-1"/>
    </source>
</evidence>
<name>A0A1I2EN93_9BACI</name>
<dbReference type="InterPro" id="IPR050471">
    <property type="entry name" value="AB_hydrolase"/>
</dbReference>
<dbReference type="PIRSF" id="PIRSF017388">
    <property type="entry name" value="Esterase_lipase"/>
    <property type="match status" value="1"/>
</dbReference>
<dbReference type="InterPro" id="IPR029058">
    <property type="entry name" value="AB_hydrolase_fold"/>
</dbReference>
<dbReference type="STRING" id="930128.SAMN05192532_106107"/>
<dbReference type="Pfam" id="PF00561">
    <property type="entry name" value="Abhydrolase_1"/>
    <property type="match status" value="1"/>
</dbReference>
<feature type="active site" description="Charge relay system" evidence="1">
    <location>
        <position position="176"/>
    </location>
</feature>
<organism evidence="4 5">
    <name type="scientific">Alteribacillus iranensis</name>
    <dbReference type="NCBI Taxonomy" id="930128"/>
    <lineage>
        <taxon>Bacteria</taxon>
        <taxon>Bacillati</taxon>
        <taxon>Bacillota</taxon>
        <taxon>Bacilli</taxon>
        <taxon>Bacillales</taxon>
        <taxon>Bacillaceae</taxon>
        <taxon>Alteribacillus</taxon>
    </lineage>
</organism>
<dbReference type="PANTHER" id="PTHR43433">
    <property type="entry name" value="HYDROLASE, ALPHA/BETA FOLD FAMILY PROTEIN"/>
    <property type="match status" value="1"/>
</dbReference>
<dbReference type="OrthoDB" id="9786110at2"/>
<dbReference type="InterPro" id="IPR012354">
    <property type="entry name" value="Esterase_lipase"/>
</dbReference>
<keyword evidence="5" id="KW-1185">Reference proteome</keyword>
<evidence type="ECO:0000313" key="5">
    <source>
        <dbReference type="Proteomes" id="UP000199516"/>
    </source>
</evidence>
<dbReference type="Gene3D" id="3.40.50.1820">
    <property type="entry name" value="alpha/beta hydrolase"/>
    <property type="match status" value="1"/>
</dbReference>
<evidence type="ECO:0000256" key="2">
    <source>
        <dbReference type="PIRSR" id="PIRSR017388-2"/>
    </source>
</evidence>
<reference evidence="4 5" key="1">
    <citation type="submission" date="2016-10" db="EMBL/GenBank/DDBJ databases">
        <authorList>
            <person name="de Groot N.N."/>
        </authorList>
    </citation>
    <scope>NUCLEOTIDE SEQUENCE [LARGE SCALE GENOMIC DNA]</scope>
    <source>
        <strain evidence="4 5">DSM 23995</strain>
    </source>
</reference>
<protein>
    <submittedName>
        <fullName evidence="4">Esterase/lipase</fullName>
    </submittedName>
</protein>
<evidence type="ECO:0000259" key="3">
    <source>
        <dbReference type="Pfam" id="PF00561"/>
    </source>
</evidence>
<feature type="active site" description="Charge relay system" evidence="1">
    <location>
        <position position="206"/>
    </location>
</feature>
<feature type="active site" description="Nucleophile" evidence="1">
    <location>
        <position position="78"/>
    </location>
</feature>
<dbReference type="PANTHER" id="PTHR43433:SF5">
    <property type="entry name" value="AB HYDROLASE-1 DOMAIN-CONTAINING PROTEIN"/>
    <property type="match status" value="1"/>
</dbReference>
<dbReference type="EMBL" id="FONT01000006">
    <property type="protein sequence ID" value="SFE93966.1"/>
    <property type="molecule type" value="Genomic_DNA"/>
</dbReference>
<feature type="binding site" evidence="2">
    <location>
        <position position="10"/>
    </location>
    <ligand>
        <name>substrate</name>
    </ligand>
</feature>
<feature type="domain" description="AB hydrolase-1" evidence="3">
    <location>
        <begin position="5"/>
        <end position="101"/>
    </location>
</feature>
<feature type="binding site" evidence="2">
    <location>
        <position position="79"/>
    </location>
    <ligand>
        <name>substrate</name>
    </ligand>
</feature>
<evidence type="ECO:0000313" key="4">
    <source>
        <dbReference type="EMBL" id="SFE93966.1"/>
    </source>
</evidence>
<accession>A0A1I2EN93</accession>
<dbReference type="SUPFAM" id="SSF53474">
    <property type="entry name" value="alpha/beta-Hydrolases"/>
    <property type="match status" value="1"/>
</dbReference>
<dbReference type="RefSeq" id="WP_091662791.1">
    <property type="nucleotide sequence ID" value="NZ_FONT01000006.1"/>
</dbReference>
<dbReference type="Proteomes" id="UP000199516">
    <property type="component" value="Unassembled WGS sequence"/>
</dbReference>
<dbReference type="InterPro" id="IPR000073">
    <property type="entry name" value="AB_hydrolase_1"/>
</dbReference>
<gene>
    <name evidence="4" type="ORF">SAMN05192532_106107</name>
</gene>
<dbReference type="GO" id="GO:0052689">
    <property type="term" value="F:carboxylic ester hydrolase activity"/>
    <property type="evidence" value="ECO:0007669"/>
    <property type="project" value="InterPro"/>
</dbReference>
<sequence>MIGCLCLHGFTGSPWELEPIATRLKQNHNWLVYTPVLPGHGQGEDLKKTTYQAWIYKADMAAKHMISQCEKVYVIGFSMGGMLACYIAARYQIEKLVLISAAAQYIGVGQLMKDMAVIIENGVKGNMKEHPWYPIFQEKIHTPLHAVGEFRKAVKEVTPFVKNIKIPVFMGQGVKDGLVPRRSADFLNSQIEAPVKQLYLYEQSKHFLYHGENKEQVIQDTEHFLLSTNLSSELVWKSND</sequence>
<dbReference type="AlphaFoldDB" id="A0A1I2EN93"/>